<evidence type="ECO:0000313" key="7">
    <source>
        <dbReference type="Proteomes" id="UP000320582"/>
    </source>
</evidence>
<name>A0A543KI88_9RHOB</name>
<proteinExistence type="predicted"/>
<evidence type="ECO:0000259" key="5">
    <source>
        <dbReference type="Pfam" id="PF01103"/>
    </source>
</evidence>
<dbReference type="Proteomes" id="UP000320582">
    <property type="component" value="Unassembled WGS sequence"/>
</dbReference>
<keyword evidence="4" id="KW-0732">Signal</keyword>
<dbReference type="Pfam" id="PF01103">
    <property type="entry name" value="Omp85"/>
    <property type="match status" value="1"/>
</dbReference>
<comment type="caution">
    <text evidence="6">The sequence shown here is derived from an EMBL/GenBank/DDBJ whole genome shotgun (WGS) entry which is preliminary data.</text>
</comment>
<evidence type="ECO:0000256" key="2">
    <source>
        <dbReference type="ARBA" id="ARBA00022452"/>
    </source>
</evidence>
<dbReference type="GO" id="GO:0019867">
    <property type="term" value="C:outer membrane"/>
    <property type="evidence" value="ECO:0007669"/>
    <property type="project" value="InterPro"/>
</dbReference>
<evidence type="ECO:0000256" key="4">
    <source>
        <dbReference type="SAM" id="SignalP"/>
    </source>
</evidence>
<keyword evidence="2" id="KW-0812">Transmembrane</keyword>
<dbReference type="InterPro" id="IPR039910">
    <property type="entry name" value="D15-like"/>
</dbReference>
<feature type="chain" id="PRO_5022039314" evidence="4">
    <location>
        <begin position="36"/>
        <end position="610"/>
    </location>
</feature>
<evidence type="ECO:0000256" key="3">
    <source>
        <dbReference type="ARBA" id="ARBA00023136"/>
    </source>
</evidence>
<comment type="subcellular location">
    <subcellularLocation>
        <location evidence="1">Membrane</location>
    </subcellularLocation>
</comment>
<dbReference type="PANTHER" id="PTHR12815">
    <property type="entry name" value="SORTING AND ASSEMBLY MACHINERY SAMM50 PROTEIN FAMILY MEMBER"/>
    <property type="match status" value="1"/>
</dbReference>
<keyword evidence="7" id="KW-1185">Reference proteome</keyword>
<dbReference type="InterPro" id="IPR000184">
    <property type="entry name" value="Bac_surfAg_D15"/>
</dbReference>
<keyword evidence="2" id="KW-1134">Transmembrane beta strand</keyword>
<accession>A0A543KI88</accession>
<sequence length="610" mass="65390">MQKNVKCKQNWWPCAPNTTSAALTALLLSGIPAQAFDALEITFQGEDSALETALRRSSLLQSARDEGVEDPFEVFAIARAEYGQLIGTFYEAGFYAPQISVRIDGREAADISPLNPPATIGRIDLILTEGPAFVFGQAQLGPLARDTELSDDFASGQPARSTVIRDATTDAVDGWRELGHAKAEPTDQQITARHPPGALDVAVQITPGPRLRFGQLRPDGQRRTRPARIVKIAGLPTGEVFSPRDVQRAAERLRRTGTFASVALREADEANPDGTLDIDASVVEAPLRRIGAGVEFDTEAGGKLSAFWLHRNLFGGAERFRIEGMVGGLGARSGKLDYRLGVEFSRPATFTPDTTLNIGAFVETERESDFEAQRARLDIGLVHRFSDELTFGAGIAALLERADVGPNLQTQRNYQLLLLPLDVTWDRRDSERAPTRGFYARGEAMPFFGLRDSDSGARVYADLRGYRAFGQDDGIVLAGRAQAGAVFGADLDGTPRDLLFYSGGGGSVRGQPFRSLGVTRGGVRSGGQGFAALSAEVRVRATDTIGVVGFADAGYVSEGAFSGSSDWHAGAGIGLRYDTVVGPIRVDVGYPVAGDTGRGFQLYLGIGQAF</sequence>
<evidence type="ECO:0000256" key="1">
    <source>
        <dbReference type="ARBA" id="ARBA00004370"/>
    </source>
</evidence>
<dbReference type="PANTHER" id="PTHR12815:SF42">
    <property type="entry name" value="BACTERIAL SURFACE ANTIGEN (D15) DOMAIN-CONTAINING PROTEIN"/>
    <property type="match status" value="1"/>
</dbReference>
<dbReference type="Gene3D" id="3.10.20.310">
    <property type="entry name" value="membrane protein fhac"/>
    <property type="match status" value="1"/>
</dbReference>
<feature type="domain" description="Bacterial surface antigen (D15)" evidence="5">
    <location>
        <begin position="312"/>
        <end position="610"/>
    </location>
</feature>
<organism evidence="6 7">
    <name type="scientific">Roseinatronobacter monicus</name>
    <dbReference type="NCBI Taxonomy" id="393481"/>
    <lineage>
        <taxon>Bacteria</taxon>
        <taxon>Pseudomonadati</taxon>
        <taxon>Pseudomonadota</taxon>
        <taxon>Alphaproteobacteria</taxon>
        <taxon>Rhodobacterales</taxon>
        <taxon>Paracoccaceae</taxon>
        <taxon>Roseinatronobacter</taxon>
    </lineage>
</organism>
<dbReference type="AlphaFoldDB" id="A0A543KI88"/>
<feature type="signal peptide" evidence="4">
    <location>
        <begin position="1"/>
        <end position="35"/>
    </location>
</feature>
<evidence type="ECO:0000313" key="6">
    <source>
        <dbReference type="EMBL" id="TQM94782.1"/>
    </source>
</evidence>
<dbReference type="EMBL" id="VFPT01000001">
    <property type="protein sequence ID" value="TQM94782.1"/>
    <property type="molecule type" value="Genomic_DNA"/>
</dbReference>
<keyword evidence="3" id="KW-0472">Membrane</keyword>
<protein>
    <submittedName>
        <fullName evidence="6">Autotransporter secretion outer membrane protein TamA</fullName>
    </submittedName>
</protein>
<dbReference type="Gene3D" id="2.40.160.50">
    <property type="entry name" value="membrane protein fhac: a member of the omp85/tpsb transporter family"/>
    <property type="match status" value="1"/>
</dbReference>
<gene>
    <name evidence="6" type="ORF">BD293_3470</name>
</gene>
<reference evidence="6 7" key="1">
    <citation type="submission" date="2019-06" db="EMBL/GenBank/DDBJ databases">
        <title>Genomic Encyclopedia of Archaeal and Bacterial Type Strains, Phase II (KMG-II): from individual species to whole genera.</title>
        <authorList>
            <person name="Goeker M."/>
        </authorList>
    </citation>
    <scope>NUCLEOTIDE SEQUENCE [LARGE SCALE GENOMIC DNA]</scope>
    <source>
        <strain evidence="6 7">DSM 18423</strain>
    </source>
</reference>